<comment type="caution">
    <text evidence="7">The sequence shown here is derived from an EMBL/GenBank/DDBJ whole genome shotgun (WGS) entry which is preliminary data.</text>
</comment>
<dbReference type="Pfam" id="PF02776">
    <property type="entry name" value="TPP_enzyme_N"/>
    <property type="match status" value="1"/>
</dbReference>
<dbReference type="EMBL" id="JBHUII010000008">
    <property type="protein sequence ID" value="MFD2206897.1"/>
    <property type="molecule type" value="Genomic_DNA"/>
</dbReference>
<evidence type="ECO:0000259" key="6">
    <source>
        <dbReference type="Pfam" id="PF02776"/>
    </source>
</evidence>
<evidence type="ECO:0000256" key="1">
    <source>
        <dbReference type="ARBA" id="ARBA00007812"/>
    </source>
</evidence>
<protein>
    <submittedName>
        <fullName evidence="7">Thiamine pyrophosphate-binding protein</fullName>
    </submittedName>
</protein>
<evidence type="ECO:0000259" key="5">
    <source>
        <dbReference type="Pfam" id="PF02775"/>
    </source>
</evidence>
<dbReference type="InterPro" id="IPR029061">
    <property type="entry name" value="THDP-binding"/>
</dbReference>
<dbReference type="InterPro" id="IPR012001">
    <property type="entry name" value="Thiamin_PyroP_enz_TPP-bd_dom"/>
</dbReference>
<dbReference type="PROSITE" id="PS00187">
    <property type="entry name" value="TPP_ENZYMES"/>
    <property type="match status" value="1"/>
</dbReference>
<dbReference type="InterPro" id="IPR012000">
    <property type="entry name" value="Thiamin_PyroP_enz_cen_dom"/>
</dbReference>
<dbReference type="InterPro" id="IPR000399">
    <property type="entry name" value="TPP-bd_CS"/>
</dbReference>
<evidence type="ECO:0000256" key="2">
    <source>
        <dbReference type="ARBA" id="ARBA00023052"/>
    </source>
</evidence>
<dbReference type="SUPFAM" id="SSF52467">
    <property type="entry name" value="DHS-like NAD/FAD-binding domain"/>
    <property type="match status" value="1"/>
</dbReference>
<feature type="domain" description="Thiamine pyrophosphate enzyme central" evidence="4">
    <location>
        <begin position="192"/>
        <end position="326"/>
    </location>
</feature>
<dbReference type="InterPro" id="IPR011766">
    <property type="entry name" value="TPP_enzyme_TPP-bd"/>
</dbReference>
<accession>A0ABW5BL77</accession>
<evidence type="ECO:0000313" key="7">
    <source>
        <dbReference type="EMBL" id="MFD2206897.1"/>
    </source>
</evidence>
<evidence type="ECO:0000259" key="4">
    <source>
        <dbReference type="Pfam" id="PF00205"/>
    </source>
</evidence>
<gene>
    <name evidence="7" type="ORF">ACFSKO_14810</name>
</gene>
<proteinExistence type="inferred from homology"/>
<dbReference type="Proteomes" id="UP001597294">
    <property type="component" value="Unassembled WGS sequence"/>
</dbReference>
<dbReference type="Gene3D" id="3.40.50.1220">
    <property type="entry name" value="TPP-binding domain"/>
    <property type="match status" value="1"/>
</dbReference>
<dbReference type="CDD" id="cd07035">
    <property type="entry name" value="TPP_PYR_POX_like"/>
    <property type="match status" value="1"/>
</dbReference>
<feature type="domain" description="Thiamine pyrophosphate enzyme N-terminal TPP-binding" evidence="6">
    <location>
        <begin position="4"/>
        <end position="116"/>
    </location>
</feature>
<comment type="similarity">
    <text evidence="1 3">Belongs to the TPP enzyme family.</text>
</comment>
<feature type="domain" description="Thiamine pyrophosphate enzyme TPP-binding" evidence="5">
    <location>
        <begin position="380"/>
        <end position="530"/>
    </location>
</feature>
<dbReference type="Pfam" id="PF02775">
    <property type="entry name" value="TPP_enzyme_C"/>
    <property type="match status" value="1"/>
</dbReference>
<dbReference type="SUPFAM" id="SSF52518">
    <property type="entry name" value="Thiamin diphosphate-binding fold (THDP-binding)"/>
    <property type="match status" value="2"/>
</dbReference>
<organism evidence="7 8">
    <name type="scientific">Kiloniella antarctica</name>
    <dbReference type="NCBI Taxonomy" id="1550907"/>
    <lineage>
        <taxon>Bacteria</taxon>
        <taxon>Pseudomonadati</taxon>
        <taxon>Pseudomonadota</taxon>
        <taxon>Alphaproteobacteria</taxon>
        <taxon>Rhodospirillales</taxon>
        <taxon>Kiloniellaceae</taxon>
        <taxon>Kiloniella</taxon>
    </lineage>
</organism>
<dbReference type="PANTHER" id="PTHR18968">
    <property type="entry name" value="THIAMINE PYROPHOSPHATE ENZYMES"/>
    <property type="match status" value="1"/>
</dbReference>
<keyword evidence="2 3" id="KW-0786">Thiamine pyrophosphate</keyword>
<dbReference type="InterPro" id="IPR029035">
    <property type="entry name" value="DHS-like_NAD/FAD-binding_dom"/>
</dbReference>
<reference evidence="8" key="1">
    <citation type="journal article" date="2019" name="Int. J. Syst. Evol. Microbiol.">
        <title>The Global Catalogue of Microorganisms (GCM) 10K type strain sequencing project: providing services to taxonomists for standard genome sequencing and annotation.</title>
        <authorList>
            <consortium name="The Broad Institute Genomics Platform"/>
            <consortium name="The Broad Institute Genome Sequencing Center for Infectious Disease"/>
            <person name="Wu L."/>
            <person name="Ma J."/>
        </authorList>
    </citation>
    <scope>NUCLEOTIDE SEQUENCE [LARGE SCALE GENOMIC DNA]</scope>
    <source>
        <strain evidence="8">CGMCC 4.7192</strain>
    </source>
</reference>
<dbReference type="InterPro" id="IPR045229">
    <property type="entry name" value="TPP_enz"/>
</dbReference>
<sequence length="542" mass="57594">MSLTAADILAQRLFDAGCRHAFGIPGGEVLSVMHALDHAGLEVVLTKHENGAGFMAEGTYHRTGAPGVLFATLGPGMANAYNVIANAYQDRVPLVFLTGKVDDLDAVSYTHQVFDHAKALEPVVKGSFTLVDGAVDRIVDKALSLAQSGRPGPVHIDVPISLAAKVQENAVKLWQPSYLPSAPAESAEFKSVREKLSQSKRPLAVLGLEILSEGCEAEVREFLLKHGIPSVATYKAKGVIPDDHALSLGGAGLSPKADKTILPLVEQSDCLLLIGYDPIEMRHGWQDVWQPGKQFVAEFTLEPNLHGMHRASYTFSGSIAPSLTALDSGLSLGTVWDNDEISLAKAALNSAFPSDEEWGPAAIVDEVRKAMPDHGVASVDSGAHRILQSQLWVCREPHTLIQSSALCTMGCALPLAMGAKVASPDVPVVAFTGDAGLEMILGELSTLRDLKLPVVVVVFVDRSLALIELKQRGSGRENLAVDFGSTDFGGTDFAALAQAMGGRGLNACSRAEMVSALDGAFEGEKFTLIAAHIDRESYDGKF</sequence>
<dbReference type="PANTHER" id="PTHR18968:SF129">
    <property type="entry name" value="ACETOLACTATE SYNTHASE"/>
    <property type="match status" value="1"/>
</dbReference>
<dbReference type="Pfam" id="PF00205">
    <property type="entry name" value="TPP_enzyme_M"/>
    <property type="match status" value="1"/>
</dbReference>
<dbReference type="Gene3D" id="3.40.50.970">
    <property type="match status" value="2"/>
</dbReference>
<evidence type="ECO:0000313" key="8">
    <source>
        <dbReference type="Proteomes" id="UP001597294"/>
    </source>
</evidence>
<name>A0ABW5BL77_9PROT</name>
<evidence type="ECO:0000256" key="3">
    <source>
        <dbReference type="RuleBase" id="RU362132"/>
    </source>
</evidence>
<keyword evidence="8" id="KW-1185">Reference proteome</keyword>